<keyword evidence="3" id="KW-1185">Reference proteome</keyword>
<dbReference type="Pfam" id="PF18738">
    <property type="entry name" value="HEPN_DZIP3"/>
    <property type="match status" value="1"/>
</dbReference>
<dbReference type="InterPro" id="IPR041249">
    <property type="entry name" value="HEPN_DZIP3"/>
</dbReference>
<evidence type="ECO:0000259" key="1">
    <source>
        <dbReference type="Pfam" id="PF18738"/>
    </source>
</evidence>
<accession>A0A8S3Q4T7</accession>
<protein>
    <recommendedName>
        <fullName evidence="1">DZIP3-like HEPN domain-containing protein</fullName>
    </recommendedName>
</protein>
<name>A0A8S3Q4T7_MYTED</name>
<reference evidence="2" key="1">
    <citation type="submission" date="2021-03" db="EMBL/GenBank/DDBJ databases">
        <authorList>
            <person name="Bekaert M."/>
        </authorList>
    </citation>
    <scope>NUCLEOTIDE SEQUENCE</scope>
</reference>
<sequence>MATNMTKEEDNFLRIVHLNYRVGTTALRRYFDSVHPNLPSVLSSPSNKAILSDLHKPPRGQRKVLYQEQWNTLYPSSGSPVVSSADLDVTLMVCLLRNLPPYVSPPASGFDALPQSNDLSLGAHISRIKYYKNFIVSHSKDGKLSDTDFKRIWIDLEMAIHCLGNQQDFVDASDAKSKCLDYKALKELVNVGFSIHRNLKRLNVHGNELAVQRSKIQKLESTVENIGKGNILLENNDLCAL</sequence>
<dbReference type="OrthoDB" id="10008050at2759"/>
<dbReference type="Proteomes" id="UP000683360">
    <property type="component" value="Unassembled WGS sequence"/>
</dbReference>
<organism evidence="2 3">
    <name type="scientific">Mytilus edulis</name>
    <name type="common">Blue mussel</name>
    <dbReference type="NCBI Taxonomy" id="6550"/>
    <lineage>
        <taxon>Eukaryota</taxon>
        <taxon>Metazoa</taxon>
        <taxon>Spiralia</taxon>
        <taxon>Lophotrochozoa</taxon>
        <taxon>Mollusca</taxon>
        <taxon>Bivalvia</taxon>
        <taxon>Autobranchia</taxon>
        <taxon>Pteriomorphia</taxon>
        <taxon>Mytilida</taxon>
        <taxon>Mytiloidea</taxon>
        <taxon>Mytilidae</taxon>
        <taxon>Mytilinae</taxon>
        <taxon>Mytilus</taxon>
    </lineage>
</organism>
<dbReference type="EMBL" id="CAJPWZ010000321">
    <property type="protein sequence ID" value="CAG2190244.1"/>
    <property type="molecule type" value="Genomic_DNA"/>
</dbReference>
<dbReference type="PANTHER" id="PTHR46844">
    <property type="entry name" value="SLR5058 PROTEIN"/>
    <property type="match status" value="1"/>
</dbReference>
<evidence type="ECO:0000313" key="2">
    <source>
        <dbReference type="EMBL" id="CAG2190244.1"/>
    </source>
</evidence>
<proteinExistence type="predicted"/>
<evidence type="ECO:0000313" key="3">
    <source>
        <dbReference type="Proteomes" id="UP000683360"/>
    </source>
</evidence>
<dbReference type="PANTHER" id="PTHR46844:SF1">
    <property type="entry name" value="SLR5058 PROTEIN"/>
    <property type="match status" value="1"/>
</dbReference>
<feature type="domain" description="DZIP3-like HEPN" evidence="1">
    <location>
        <begin position="37"/>
        <end position="184"/>
    </location>
</feature>
<comment type="caution">
    <text evidence="2">The sequence shown here is derived from an EMBL/GenBank/DDBJ whole genome shotgun (WGS) entry which is preliminary data.</text>
</comment>
<gene>
    <name evidence="2" type="ORF">MEDL_5583</name>
</gene>
<dbReference type="AlphaFoldDB" id="A0A8S3Q4T7"/>